<proteinExistence type="predicted"/>
<accession>A0ACB9D0Z2</accession>
<organism evidence="1 2">
    <name type="scientific">Cichorium intybus</name>
    <name type="common">Chicory</name>
    <dbReference type="NCBI Taxonomy" id="13427"/>
    <lineage>
        <taxon>Eukaryota</taxon>
        <taxon>Viridiplantae</taxon>
        <taxon>Streptophyta</taxon>
        <taxon>Embryophyta</taxon>
        <taxon>Tracheophyta</taxon>
        <taxon>Spermatophyta</taxon>
        <taxon>Magnoliopsida</taxon>
        <taxon>eudicotyledons</taxon>
        <taxon>Gunneridae</taxon>
        <taxon>Pentapetalae</taxon>
        <taxon>asterids</taxon>
        <taxon>campanulids</taxon>
        <taxon>Asterales</taxon>
        <taxon>Asteraceae</taxon>
        <taxon>Cichorioideae</taxon>
        <taxon>Cichorieae</taxon>
        <taxon>Cichoriinae</taxon>
        <taxon>Cichorium</taxon>
    </lineage>
</organism>
<name>A0ACB9D0Z2_CICIN</name>
<keyword evidence="2" id="KW-1185">Reference proteome</keyword>
<evidence type="ECO:0000313" key="2">
    <source>
        <dbReference type="Proteomes" id="UP001055811"/>
    </source>
</evidence>
<gene>
    <name evidence="1" type="ORF">L2E82_30557</name>
</gene>
<reference evidence="1 2" key="2">
    <citation type="journal article" date="2022" name="Mol. Ecol. Resour.">
        <title>The genomes of chicory, endive, great burdock and yacon provide insights into Asteraceae paleo-polyploidization history and plant inulin production.</title>
        <authorList>
            <person name="Fan W."/>
            <person name="Wang S."/>
            <person name="Wang H."/>
            <person name="Wang A."/>
            <person name="Jiang F."/>
            <person name="Liu H."/>
            <person name="Zhao H."/>
            <person name="Xu D."/>
            <person name="Zhang Y."/>
        </authorList>
    </citation>
    <scope>NUCLEOTIDE SEQUENCE [LARGE SCALE GENOMIC DNA]</scope>
    <source>
        <strain evidence="2">cv. Punajuju</strain>
        <tissue evidence="1">Leaves</tissue>
    </source>
</reference>
<protein>
    <submittedName>
        <fullName evidence="1">Uncharacterized protein</fullName>
    </submittedName>
</protein>
<sequence>MHRDIKGANILVDNKGCIKLADFGASKQVVELANRSCAKSMKGTPYWMAPEVILQTGHSFSANIWSVGCTVIEMAIGKPPWSQQYQQEVTALFYIGTTKSHPPIPDHLSIEAQDLLLKCLHKEPEMRPSASGLLQHPFVTGKSQQNSLVATPTMENIEPPSTSSSSILDNS</sequence>
<dbReference type="EMBL" id="CM042013">
    <property type="protein sequence ID" value="KAI3740136.1"/>
    <property type="molecule type" value="Genomic_DNA"/>
</dbReference>
<evidence type="ECO:0000313" key="1">
    <source>
        <dbReference type="EMBL" id="KAI3740136.1"/>
    </source>
</evidence>
<reference evidence="2" key="1">
    <citation type="journal article" date="2022" name="Mol. Ecol. Resour.">
        <title>The genomes of chicory, endive, great burdock and yacon provide insights into Asteraceae palaeo-polyploidization history and plant inulin production.</title>
        <authorList>
            <person name="Fan W."/>
            <person name="Wang S."/>
            <person name="Wang H."/>
            <person name="Wang A."/>
            <person name="Jiang F."/>
            <person name="Liu H."/>
            <person name="Zhao H."/>
            <person name="Xu D."/>
            <person name="Zhang Y."/>
        </authorList>
    </citation>
    <scope>NUCLEOTIDE SEQUENCE [LARGE SCALE GENOMIC DNA]</scope>
    <source>
        <strain evidence="2">cv. Punajuju</strain>
    </source>
</reference>
<dbReference type="Proteomes" id="UP001055811">
    <property type="component" value="Linkage Group LG05"/>
</dbReference>
<comment type="caution">
    <text evidence="1">The sequence shown here is derived from an EMBL/GenBank/DDBJ whole genome shotgun (WGS) entry which is preliminary data.</text>
</comment>